<evidence type="ECO:0000259" key="7">
    <source>
        <dbReference type="PROSITE" id="PS51006"/>
    </source>
</evidence>
<dbReference type="GO" id="GO:0010487">
    <property type="term" value="F:thermospermine synthase activity"/>
    <property type="evidence" value="ECO:0007669"/>
    <property type="project" value="UniProtKB-ARBA"/>
</dbReference>
<evidence type="ECO:0000256" key="2">
    <source>
        <dbReference type="ARBA" id="ARBA00022679"/>
    </source>
</evidence>
<comment type="subunit">
    <text evidence="5">Homodimer or homotetramer.</text>
</comment>
<comment type="function">
    <text evidence="5">Catalyzes the irreversible transfer of a propylamine group from the amino donor S-adenosylmethioninamine (decarboxy-AdoMet) to putrescine (1,4-diaminobutane) to yield spermidine.</text>
</comment>
<dbReference type="HAMAP" id="MF_00198">
    <property type="entry name" value="Spermidine_synth"/>
    <property type="match status" value="1"/>
</dbReference>
<accession>A0AAN1PSY5</accession>
<dbReference type="RefSeq" id="WP_060533474.1">
    <property type="nucleotide sequence ID" value="NZ_CP009985.1"/>
</dbReference>
<dbReference type="NCBIfam" id="NF037959">
    <property type="entry name" value="MFS_SpdSyn"/>
    <property type="match status" value="1"/>
</dbReference>
<protein>
    <recommendedName>
        <fullName evidence="5">Polyamine aminopropyltransferase</fullName>
    </recommendedName>
    <alternativeName>
        <fullName evidence="5">Putrescine aminopropyltransferase</fullName>
        <shortName evidence="5">PAPT</shortName>
    </alternativeName>
    <alternativeName>
        <fullName evidence="5">Spermidine synthase</fullName>
        <shortName evidence="5">SPDS</shortName>
        <shortName evidence="5">SPDSY</shortName>
        <ecNumber evidence="5">2.5.1.16</ecNumber>
    </alternativeName>
</protein>
<feature type="active site" description="Proton acceptor" evidence="5 6">
    <location>
        <position position="168"/>
    </location>
</feature>
<evidence type="ECO:0000256" key="5">
    <source>
        <dbReference type="HAMAP-Rule" id="MF_00198"/>
    </source>
</evidence>
<dbReference type="EMBL" id="CP019291">
    <property type="protein sequence ID" value="AXX61746.1"/>
    <property type="molecule type" value="Genomic_DNA"/>
</dbReference>
<dbReference type="GO" id="GO:0004766">
    <property type="term" value="F:spermidine synthase activity"/>
    <property type="evidence" value="ECO:0007669"/>
    <property type="project" value="UniProtKB-UniRule"/>
</dbReference>
<dbReference type="GO" id="GO:0008295">
    <property type="term" value="P:spermidine biosynthetic process"/>
    <property type="evidence" value="ECO:0007669"/>
    <property type="project" value="UniProtKB-UniRule"/>
</dbReference>
<name>A0AAN1PSY5_VIBVL</name>
<dbReference type="EC" id="2.5.1.16" evidence="5"/>
<dbReference type="Proteomes" id="UP000263418">
    <property type="component" value="Chromosome 2"/>
</dbReference>
<feature type="binding site" evidence="5">
    <location>
        <position position="120"/>
    </location>
    <ligand>
        <name>S-methyl-5'-thioadenosine</name>
        <dbReference type="ChEBI" id="CHEBI:17509"/>
    </ligand>
</feature>
<comment type="similarity">
    <text evidence="1 5">Belongs to the spermidine/spermine synthase family.</text>
</comment>
<dbReference type="InterPro" id="IPR029063">
    <property type="entry name" value="SAM-dependent_MTases_sf"/>
</dbReference>
<evidence type="ECO:0000256" key="3">
    <source>
        <dbReference type="ARBA" id="ARBA00023066"/>
    </source>
</evidence>
<evidence type="ECO:0000256" key="6">
    <source>
        <dbReference type="PROSITE-ProRule" id="PRU00354"/>
    </source>
</evidence>
<reference evidence="8 9" key="1">
    <citation type="submission" date="2017-01" db="EMBL/GenBank/DDBJ databases">
        <title>Complete Genome Sequence of Vibrio vulnificus FORC_053.</title>
        <authorList>
            <consortium name="Food-borne Pathogen Omics Research Center"/>
            <person name="Chung H.Y."/>
            <person name="Na E.J."/>
            <person name="Song J.S."/>
            <person name="Kim H."/>
            <person name="Lee J.-H."/>
            <person name="Ryu S."/>
            <person name="Choi S.H."/>
        </authorList>
    </citation>
    <scope>NUCLEOTIDE SEQUENCE [LARGE SCALE GENOMIC DNA]</scope>
    <source>
        <strain evidence="8 9">FORC_053</strain>
    </source>
</reference>
<evidence type="ECO:0000256" key="4">
    <source>
        <dbReference type="ARBA" id="ARBA00023115"/>
    </source>
</evidence>
<sequence length="299" mass="34135">MSINPIVWLFALLCTLLSPFSIGQSTIIHEQKSLYQDIVVFEHQDFRCLSFTAKKGERVQTCEYQDPQDKRIYFPYVRMTLAGLLFNPKPERILIIGLGGGSVPSALAELYPESHMDIVEIDPVVSQIAERYFYFQPSHNTRVHTGDARVYIKRAGLKGQKYDFILLDAFNGEYIPEHLMTREFLMETKQLLSSSGVLVANTFSTSKLYDHESATYRSVFGEFYNFKIPQESGNRVILSMLIPLPNQQALQQQAEALTSALQPFAIEIENYPSLMTLEADWDEQARLLTDQFSPANLLK</sequence>
<feature type="binding site" evidence="5">
    <location>
        <begin position="147"/>
        <end position="148"/>
    </location>
    <ligand>
        <name>S-methyl-5'-thioadenosine</name>
        <dbReference type="ChEBI" id="CHEBI:17509"/>
    </ligand>
</feature>
<gene>
    <name evidence="5" type="primary">speE</name>
    <name evidence="8" type="ORF">FORC53_3407</name>
</gene>
<feature type="binding site" evidence="5">
    <location>
        <position position="36"/>
    </location>
    <ligand>
        <name>S-methyl-5'-thioadenosine</name>
        <dbReference type="ChEBI" id="CHEBI:17509"/>
    </ligand>
</feature>
<comment type="caution">
    <text evidence="5">Lacks conserved residue(s) required for the propagation of feature annotation.</text>
</comment>
<keyword evidence="2 5" id="KW-0808">Transferase</keyword>
<dbReference type="SUPFAM" id="SSF53335">
    <property type="entry name" value="S-adenosyl-L-methionine-dependent methyltransferases"/>
    <property type="match status" value="1"/>
</dbReference>
<dbReference type="AlphaFoldDB" id="A0AAN1PSY5"/>
<dbReference type="Pfam" id="PF01564">
    <property type="entry name" value="Spermine_synth"/>
    <property type="match status" value="1"/>
</dbReference>
<comment type="catalytic activity">
    <reaction evidence="5">
        <text>S-adenosyl 3-(methylsulfanyl)propylamine + putrescine = S-methyl-5'-thioadenosine + spermidine + H(+)</text>
        <dbReference type="Rhea" id="RHEA:12721"/>
        <dbReference type="ChEBI" id="CHEBI:15378"/>
        <dbReference type="ChEBI" id="CHEBI:17509"/>
        <dbReference type="ChEBI" id="CHEBI:57443"/>
        <dbReference type="ChEBI" id="CHEBI:57834"/>
        <dbReference type="ChEBI" id="CHEBI:326268"/>
        <dbReference type="EC" id="2.5.1.16"/>
    </reaction>
</comment>
<organism evidence="8 9">
    <name type="scientific">Vibrio vulnificus</name>
    <dbReference type="NCBI Taxonomy" id="672"/>
    <lineage>
        <taxon>Bacteria</taxon>
        <taxon>Pseudomonadati</taxon>
        <taxon>Pseudomonadota</taxon>
        <taxon>Gammaproteobacteria</taxon>
        <taxon>Vibrionales</taxon>
        <taxon>Vibrionaceae</taxon>
        <taxon>Vibrio</taxon>
    </lineage>
</organism>
<keyword evidence="3 5" id="KW-0745">Spermidine biosynthesis</keyword>
<dbReference type="PANTHER" id="PTHR43317">
    <property type="entry name" value="THERMOSPERMINE SYNTHASE ACAULIS5"/>
    <property type="match status" value="1"/>
</dbReference>
<comment type="pathway">
    <text evidence="5">Amine and polyamine biosynthesis; spermidine biosynthesis; spermidine from putrescine: step 1/1.</text>
</comment>
<evidence type="ECO:0000313" key="9">
    <source>
        <dbReference type="Proteomes" id="UP000263418"/>
    </source>
</evidence>
<dbReference type="PANTHER" id="PTHR43317:SF1">
    <property type="entry name" value="THERMOSPERMINE SYNTHASE ACAULIS5"/>
    <property type="match status" value="1"/>
</dbReference>
<proteinExistence type="inferred from homology"/>
<feature type="domain" description="PABS" evidence="7">
    <location>
        <begin position="6"/>
        <end position="252"/>
    </location>
</feature>
<dbReference type="InterPro" id="IPR001045">
    <property type="entry name" value="Spermi_synthase"/>
</dbReference>
<dbReference type="PROSITE" id="PS51006">
    <property type="entry name" value="PABS_2"/>
    <property type="match status" value="1"/>
</dbReference>
<keyword evidence="4 5" id="KW-0620">Polyamine biosynthesis</keyword>
<evidence type="ECO:0000313" key="8">
    <source>
        <dbReference type="EMBL" id="AXX61746.1"/>
    </source>
</evidence>
<dbReference type="CDD" id="cd02440">
    <property type="entry name" value="AdoMet_MTases"/>
    <property type="match status" value="1"/>
</dbReference>
<dbReference type="InterPro" id="IPR030374">
    <property type="entry name" value="PABS"/>
</dbReference>
<dbReference type="Gene3D" id="3.40.50.150">
    <property type="entry name" value="Vaccinia Virus protein VP39"/>
    <property type="match status" value="1"/>
</dbReference>
<evidence type="ECO:0000256" key="1">
    <source>
        <dbReference type="ARBA" id="ARBA00007867"/>
    </source>
</evidence>